<gene>
    <name evidence="10" type="ordered locus">Caci_2303</name>
</gene>
<dbReference type="Proteomes" id="UP000000851">
    <property type="component" value="Chromosome"/>
</dbReference>
<feature type="transmembrane region" description="Helical" evidence="8">
    <location>
        <begin position="368"/>
        <end position="387"/>
    </location>
</feature>
<evidence type="ECO:0000256" key="1">
    <source>
        <dbReference type="ARBA" id="ARBA00004651"/>
    </source>
</evidence>
<feature type="transmembrane region" description="Helical" evidence="8">
    <location>
        <begin position="169"/>
        <end position="193"/>
    </location>
</feature>
<dbReference type="RefSeq" id="WP_012786514.1">
    <property type="nucleotide sequence ID" value="NC_013131.1"/>
</dbReference>
<keyword evidence="4 8" id="KW-0812">Transmembrane</keyword>
<dbReference type="InParanoid" id="C7QJJ8"/>
<dbReference type="NCBIfam" id="TIGR00711">
    <property type="entry name" value="efflux_EmrB"/>
    <property type="match status" value="1"/>
</dbReference>
<feature type="region of interest" description="Disordered" evidence="7">
    <location>
        <begin position="1"/>
        <end position="36"/>
    </location>
</feature>
<feature type="transmembrane region" description="Helical" evidence="8">
    <location>
        <begin position="81"/>
        <end position="99"/>
    </location>
</feature>
<dbReference type="AlphaFoldDB" id="C7QJJ8"/>
<dbReference type="GO" id="GO:0022857">
    <property type="term" value="F:transmembrane transporter activity"/>
    <property type="evidence" value="ECO:0007669"/>
    <property type="project" value="InterPro"/>
</dbReference>
<dbReference type="Pfam" id="PF07690">
    <property type="entry name" value="MFS_1"/>
    <property type="match status" value="1"/>
</dbReference>
<feature type="transmembrane region" description="Helical" evidence="8">
    <location>
        <begin position="232"/>
        <end position="251"/>
    </location>
</feature>
<dbReference type="GO" id="GO:0005886">
    <property type="term" value="C:plasma membrane"/>
    <property type="evidence" value="ECO:0007669"/>
    <property type="project" value="UniProtKB-SubCell"/>
</dbReference>
<dbReference type="InterPro" id="IPR004638">
    <property type="entry name" value="EmrB-like"/>
</dbReference>
<evidence type="ECO:0000256" key="8">
    <source>
        <dbReference type="SAM" id="Phobius"/>
    </source>
</evidence>
<feature type="transmembrane region" description="Helical" evidence="8">
    <location>
        <begin position="263"/>
        <end position="281"/>
    </location>
</feature>
<evidence type="ECO:0000256" key="3">
    <source>
        <dbReference type="ARBA" id="ARBA00022475"/>
    </source>
</evidence>
<dbReference type="Gene3D" id="1.20.1720.10">
    <property type="entry name" value="Multidrug resistance protein D"/>
    <property type="match status" value="1"/>
</dbReference>
<evidence type="ECO:0000256" key="4">
    <source>
        <dbReference type="ARBA" id="ARBA00022692"/>
    </source>
</evidence>
<dbReference type="eggNOG" id="COG0477">
    <property type="taxonomic scope" value="Bacteria"/>
</dbReference>
<feature type="transmembrane region" description="Helical" evidence="8">
    <location>
        <begin position="199"/>
        <end position="220"/>
    </location>
</feature>
<dbReference type="Gene3D" id="1.20.1250.20">
    <property type="entry name" value="MFS general substrate transporter like domains"/>
    <property type="match status" value="1"/>
</dbReference>
<dbReference type="STRING" id="479433.Caci_2303"/>
<dbReference type="InterPro" id="IPR020846">
    <property type="entry name" value="MFS_dom"/>
</dbReference>
<feature type="transmembrane region" description="Helical" evidence="8">
    <location>
        <begin position="452"/>
        <end position="472"/>
    </location>
</feature>
<feature type="transmembrane region" description="Helical" evidence="8">
    <location>
        <begin position="111"/>
        <end position="130"/>
    </location>
</feature>
<accession>C7QJJ8</accession>
<proteinExistence type="predicted"/>
<dbReference type="OrthoDB" id="4365673at2"/>
<feature type="transmembrane region" description="Helical" evidence="8">
    <location>
        <begin position="417"/>
        <end position="440"/>
    </location>
</feature>
<dbReference type="InterPro" id="IPR011701">
    <property type="entry name" value="MFS"/>
</dbReference>
<feature type="transmembrane region" description="Helical" evidence="8">
    <location>
        <begin position="343"/>
        <end position="361"/>
    </location>
</feature>
<dbReference type="PROSITE" id="PS50850">
    <property type="entry name" value="MFS"/>
    <property type="match status" value="1"/>
</dbReference>
<feature type="transmembrane region" description="Helical" evidence="8">
    <location>
        <begin position="136"/>
        <end position="157"/>
    </location>
</feature>
<dbReference type="PANTHER" id="PTHR42718:SF39">
    <property type="entry name" value="ACTINORHODIN TRANSPORTER-RELATED"/>
    <property type="match status" value="1"/>
</dbReference>
<feature type="transmembrane region" description="Helical" evidence="8">
    <location>
        <begin position="302"/>
        <end position="323"/>
    </location>
</feature>
<dbReference type="KEGG" id="cai:Caci_2303"/>
<evidence type="ECO:0000313" key="11">
    <source>
        <dbReference type="Proteomes" id="UP000000851"/>
    </source>
</evidence>
<sequence>MSEAVSGTEDLVLPVAEAVPEDERPSKGKKKDPSQSAIPKGAWAVMFTVLGASMMDLLDATVMNVAAPSIRNGLGASNTEYQWISTGYVLSFSVLLIAGGRLGDIAGRRRMFLIGLTGFTIMSAVCAIAQNPGELIAARLLQGGASAMMIPQGIGMIREKFGRENSQKAFAIFGPFMGLSAALGPVLGGALITYSSWRWVFVINLPVGVIALYFAAKVLPKVHHSAGTRPKLDVIGLIFCSAAVGLLVYPVIQGREHHWDAGIWLMLAGSAVVMALFAVYARARHKRNLDPFLETSLFRKRAFTTGTMTIFLFFGACAAAFTVSPLLLQVSLGWSPLRAGLTGAWWSLGTIISMGAGQAFVKKTPRRVLHAGLLTLAAGMALSAYIIKHYAGTTFTLNAEHQPIWHSGVTSWNLAPALLVSGIGMGLVFAPFFGLVLAAVDDHELGSANGVISSFNQLGNAVAAALFSTLFFNKVESGGSPFPAAELVYWLAAGILVLTWLLAFTVPKTARSEDEIMV</sequence>
<evidence type="ECO:0000313" key="10">
    <source>
        <dbReference type="EMBL" id="ACU71221.1"/>
    </source>
</evidence>
<evidence type="ECO:0000259" key="9">
    <source>
        <dbReference type="PROSITE" id="PS50850"/>
    </source>
</evidence>
<evidence type="ECO:0000256" key="5">
    <source>
        <dbReference type="ARBA" id="ARBA00022989"/>
    </source>
</evidence>
<dbReference type="HOGENOM" id="CLU_000960_28_2_11"/>
<reference evidence="10 11" key="1">
    <citation type="journal article" date="2009" name="Stand. Genomic Sci.">
        <title>Complete genome sequence of Catenulispora acidiphila type strain (ID 139908).</title>
        <authorList>
            <person name="Copeland A."/>
            <person name="Lapidus A."/>
            <person name="Glavina Del Rio T."/>
            <person name="Nolan M."/>
            <person name="Lucas S."/>
            <person name="Chen F."/>
            <person name="Tice H."/>
            <person name="Cheng J.F."/>
            <person name="Bruce D."/>
            <person name="Goodwin L."/>
            <person name="Pitluck S."/>
            <person name="Mikhailova N."/>
            <person name="Pati A."/>
            <person name="Ivanova N."/>
            <person name="Mavromatis K."/>
            <person name="Chen A."/>
            <person name="Palaniappan K."/>
            <person name="Chain P."/>
            <person name="Land M."/>
            <person name="Hauser L."/>
            <person name="Chang Y.J."/>
            <person name="Jeffries C.D."/>
            <person name="Chertkov O."/>
            <person name="Brettin T."/>
            <person name="Detter J.C."/>
            <person name="Han C."/>
            <person name="Ali Z."/>
            <person name="Tindall B.J."/>
            <person name="Goker M."/>
            <person name="Bristow J."/>
            <person name="Eisen J.A."/>
            <person name="Markowitz V."/>
            <person name="Hugenholtz P."/>
            <person name="Kyrpides N.C."/>
            <person name="Klenk H.P."/>
        </authorList>
    </citation>
    <scope>NUCLEOTIDE SEQUENCE [LARGE SCALE GENOMIC DNA]</scope>
    <source>
        <strain evidence="11">DSM 44928 / JCM 14897 / NBRC 102108 / NRRL B-24433 / ID139908</strain>
    </source>
</reference>
<name>C7QJJ8_CATAD</name>
<feature type="transmembrane region" description="Helical" evidence="8">
    <location>
        <begin position="487"/>
        <end position="507"/>
    </location>
</feature>
<feature type="transmembrane region" description="Helical" evidence="8">
    <location>
        <begin position="37"/>
        <end position="55"/>
    </location>
</feature>
<comment type="subcellular location">
    <subcellularLocation>
        <location evidence="1">Cell membrane</location>
        <topology evidence="1">Multi-pass membrane protein</topology>
    </subcellularLocation>
</comment>
<protein>
    <submittedName>
        <fullName evidence="10">Major facilitator superfamily MFS_1</fullName>
    </submittedName>
</protein>
<evidence type="ECO:0000256" key="2">
    <source>
        <dbReference type="ARBA" id="ARBA00022448"/>
    </source>
</evidence>
<dbReference type="PANTHER" id="PTHR42718">
    <property type="entry name" value="MAJOR FACILITATOR SUPERFAMILY MULTIDRUG TRANSPORTER MFSC"/>
    <property type="match status" value="1"/>
</dbReference>
<keyword evidence="5 8" id="KW-1133">Transmembrane helix</keyword>
<keyword evidence="11" id="KW-1185">Reference proteome</keyword>
<dbReference type="InterPro" id="IPR036259">
    <property type="entry name" value="MFS_trans_sf"/>
</dbReference>
<feature type="domain" description="Major facilitator superfamily (MFS) profile" evidence="9">
    <location>
        <begin position="45"/>
        <end position="511"/>
    </location>
</feature>
<dbReference type="EMBL" id="CP001700">
    <property type="protein sequence ID" value="ACU71221.1"/>
    <property type="molecule type" value="Genomic_DNA"/>
</dbReference>
<evidence type="ECO:0000256" key="6">
    <source>
        <dbReference type="ARBA" id="ARBA00023136"/>
    </source>
</evidence>
<organism evidence="10 11">
    <name type="scientific">Catenulispora acidiphila (strain DSM 44928 / JCM 14897 / NBRC 102108 / NRRL B-24433 / ID139908)</name>
    <dbReference type="NCBI Taxonomy" id="479433"/>
    <lineage>
        <taxon>Bacteria</taxon>
        <taxon>Bacillati</taxon>
        <taxon>Actinomycetota</taxon>
        <taxon>Actinomycetes</taxon>
        <taxon>Catenulisporales</taxon>
        <taxon>Catenulisporaceae</taxon>
        <taxon>Catenulispora</taxon>
    </lineage>
</organism>
<dbReference type="SUPFAM" id="SSF103473">
    <property type="entry name" value="MFS general substrate transporter"/>
    <property type="match status" value="1"/>
</dbReference>
<evidence type="ECO:0000256" key="7">
    <source>
        <dbReference type="SAM" id="MobiDB-lite"/>
    </source>
</evidence>
<keyword evidence="3" id="KW-1003">Cell membrane</keyword>
<keyword evidence="6 8" id="KW-0472">Membrane</keyword>
<dbReference type="CDD" id="cd17321">
    <property type="entry name" value="MFS_MMR_MDR_like"/>
    <property type="match status" value="1"/>
</dbReference>
<keyword evidence="2" id="KW-0813">Transport</keyword>